<dbReference type="VEuPathDB" id="GiardiaDB:GMRT_10318"/>
<dbReference type="Proteomes" id="UP000315496">
    <property type="component" value="Chromosome 1"/>
</dbReference>
<comment type="caution">
    <text evidence="8">The sequence shown here is derived from an EMBL/GenBank/DDBJ whole genome shotgun (WGS) entry which is preliminary data.</text>
</comment>
<accession>A0A4Z1T745</accession>
<comment type="similarity">
    <text evidence="2">Belongs to the TM2 family.</text>
</comment>
<dbReference type="AlphaFoldDB" id="A0A4Z1T745"/>
<evidence type="ECO:0000259" key="7">
    <source>
        <dbReference type="Pfam" id="PF05154"/>
    </source>
</evidence>
<protein>
    <submittedName>
        <fullName evidence="8">TM2 domain-containing protein</fullName>
    </submittedName>
</protein>
<dbReference type="OrthoDB" id="10262359at2759"/>
<dbReference type="PANTHER" id="PTHR21016">
    <property type="entry name" value="BETA-AMYLOID BINDING PROTEIN-RELATED"/>
    <property type="match status" value="1"/>
</dbReference>
<name>A0A4Z1T745_GIAMU</name>
<keyword evidence="9" id="KW-1185">Reference proteome</keyword>
<evidence type="ECO:0000313" key="8">
    <source>
        <dbReference type="EMBL" id="TNJ29893.1"/>
    </source>
</evidence>
<gene>
    <name evidence="8" type="ORF">GMRT_10318</name>
</gene>
<feature type="transmembrane region" description="Helical" evidence="6">
    <location>
        <begin position="7"/>
        <end position="28"/>
    </location>
</feature>
<evidence type="ECO:0000256" key="2">
    <source>
        <dbReference type="ARBA" id="ARBA00008284"/>
    </source>
</evidence>
<dbReference type="InterPro" id="IPR007829">
    <property type="entry name" value="TM2"/>
</dbReference>
<keyword evidence="4 6" id="KW-1133">Transmembrane helix</keyword>
<evidence type="ECO:0000313" key="9">
    <source>
        <dbReference type="Proteomes" id="UP000315496"/>
    </source>
</evidence>
<comment type="subcellular location">
    <subcellularLocation>
        <location evidence="1">Membrane</location>
        <topology evidence="1">Multi-pass membrane protein</topology>
    </subcellularLocation>
</comment>
<keyword evidence="3 6" id="KW-0812">Transmembrane</keyword>
<sequence length="97" mass="11235">MKSHRKSLLATYLLWFFLGFFGIHRFYLHKWCTGIIWLFTWGLFGIGWIVDVCLIPGMVSSYNEAVDADRRYRDLYQVRAAPPGYGPYPPPPPPNPA</sequence>
<keyword evidence="5 6" id="KW-0472">Membrane</keyword>
<proteinExistence type="inferred from homology"/>
<feature type="transmembrane region" description="Helical" evidence="6">
    <location>
        <begin position="34"/>
        <end position="55"/>
    </location>
</feature>
<evidence type="ECO:0000256" key="3">
    <source>
        <dbReference type="ARBA" id="ARBA00022692"/>
    </source>
</evidence>
<feature type="domain" description="TM2" evidence="7">
    <location>
        <begin position="5"/>
        <end position="52"/>
    </location>
</feature>
<evidence type="ECO:0000256" key="5">
    <source>
        <dbReference type="ARBA" id="ARBA00023136"/>
    </source>
</evidence>
<dbReference type="EMBL" id="VDLU01000001">
    <property type="protein sequence ID" value="TNJ29893.1"/>
    <property type="molecule type" value="Genomic_DNA"/>
</dbReference>
<reference evidence="8 9" key="1">
    <citation type="submission" date="2019-05" db="EMBL/GenBank/DDBJ databases">
        <title>The compact genome of Giardia muris reveals important steps in the evolution of intestinal protozoan parasites.</title>
        <authorList>
            <person name="Xu F."/>
            <person name="Jimenez-Gonzalez A."/>
            <person name="Einarsson E."/>
            <person name="Astvaldsson A."/>
            <person name="Peirasmaki D."/>
            <person name="Eckmann L."/>
            <person name="Andersson J.O."/>
            <person name="Svard S.G."/>
            <person name="Jerlstrom-Hultqvist J."/>
        </authorList>
    </citation>
    <scope>NUCLEOTIDE SEQUENCE [LARGE SCALE GENOMIC DNA]</scope>
    <source>
        <strain evidence="8 9">Roberts-Thomson</strain>
    </source>
</reference>
<organism evidence="8 9">
    <name type="scientific">Giardia muris</name>
    <dbReference type="NCBI Taxonomy" id="5742"/>
    <lineage>
        <taxon>Eukaryota</taxon>
        <taxon>Metamonada</taxon>
        <taxon>Diplomonadida</taxon>
        <taxon>Hexamitidae</taxon>
        <taxon>Giardiinae</taxon>
        <taxon>Giardia</taxon>
    </lineage>
</organism>
<dbReference type="PANTHER" id="PTHR21016:SF25">
    <property type="entry name" value="TM2 DOMAIN-CONTAINING PROTEIN DDB_G0277895-RELATED"/>
    <property type="match status" value="1"/>
</dbReference>
<evidence type="ECO:0000256" key="6">
    <source>
        <dbReference type="SAM" id="Phobius"/>
    </source>
</evidence>
<dbReference type="Pfam" id="PF05154">
    <property type="entry name" value="TM2"/>
    <property type="match status" value="1"/>
</dbReference>
<evidence type="ECO:0000256" key="4">
    <source>
        <dbReference type="ARBA" id="ARBA00022989"/>
    </source>
</evidence>
<dbReference type="GO" id="GO:0016020">
    <property type="term" value="C:membrane"/>
    <property type="evidence" value="ECO:0007669"/>
    <property type="project" value="UniProtKB-SubCell"/>
</dbReference>
<evidence type="ECO:0000256" key="1">
    <source>
        <dbReference type="ARBA" id="ARBA00004141"/>
    </source>
</evidence>
<dbReference type="InterPro" id="IPR050932">
    <property type="entry name" value="TM2D1-3-like"/>
</dbReference>